<sequence>KGLLLDAGGDEEVDRGGGGRVKGRKNRGRIK</sequence>
<dbReference type="AlphaFoldDB" id="A0A392VW39"/>
<feature type="region of interest" description="Disordered" evidence="1">
    <location>
        <begin position="1"/>
        <end position="31"/>
    </location>
</feature>
<comment type="caution">
    <text evidence="2">The sequence shown here is derived from an EMBL/GenBank/DDBJ whole genome shotgun (WGS) entry which is preliminary data.</text>
</comment>
<evidence type="ECO:0000313" key="3">
    <source>
        <dbReference type="Proteomes" id="UP000265520"/>
    </source>
</evidence>
<dbReference type="Proteomes" id="UP000265520">
    <property type="component" value="Unassembled WGS sequence"/>
</dbReference>
<name>A0A392VW39_9FABA</name>
<evidence type="ECO:0000313" key="2">
    <source>
        <dbReference type="EMBL" id="MCI92598.1"/>
    </source>
</evidence>
<dbReference type="EMBL" id="LXQA011305382">
    <property type="protein sequence ID" value="MCI92598.1"/>
    <property type="molecule type" value="Genomic_DNA"/>
</dbReference>
<evidence type="ECO:0000256" key="1">
    <source>
        <dbReference type="SAM" id="MobiDB-lite"/>
    </source>
</evidence>
<reference evidence="2 3" key="1">
    <citation type="journal article" date="2018" name="Front. Plant Sci.">
        <title>Red Clover (Trifolium pratense) and Zigzag Clover (T. medium) - A Picture of Genomic Similarities and Differences.</title>
        <authorList>
            <person name="Dluhosova J."/>
            <person name="Istvanek J."/>
            <person name="Nedelnik J."/>
            <person name="Repkova J."/>
        </authorList>
    </citation>
    <scope>NUCLEOTIDE SEQUENCE [LARGE SCALE GENOMIC DNA]</scope>
    <source>
        <strain evidence="3">cv. 10/8</strain>
        <tissue evidence="2">Leaf</tissue>
    </source>
</reference>
<protein>
    <submittedName>
        <fullName evidence="2">Uncharacterized protein</fullName>
    </submittedName>
</protein>
<feature type="non-terminal residue" evidence="2">
    <location>
        <position position="1"/>
    </location>
</feature>
<accession>A0A392VW39</accession>
<organism evidence="2 3">
    <name type="scientific">Trifolium medium</name>
    <dbReference type="NCBI Taxonomy" id="97028"/>
    <lineage>
        <taxon>Eukaryota</taxon>
        <taxon>Viridiplantae</taxon>
        <taxon>Streptophyta</taxon>
        <taxon>Embryophyta</taxon>
        <taxon>Tracheophyta</taxon>
        <taxon>Spermatophyta</taxon>
        <taxon>Magnoliopsida</taxon>
        <taxon>eudicotyledons</taxon>
        <taxon>Gunneridae</taxon>
        <taxon>Pentapetalae</taxon>
        <taxon>rosids</taxon>
        <taxon>fabids</taxon>
        <taxon>Fabales</taxon>
        <taxon>Fabaceae</taxon>
        <taxon>Papilionoideae</taxon>
        <taxon>50 kb inversion clade</taxon>
        <taxon>NPAAA clade</taxon>
        <taxon>Hologalegina</taxon>
        <taxon>IRL clade</taxon>
        <taxon>Trifolieae</taxon>
        <taxon>Trifolium</taxon>
    </lineage>
</organism>
<feature type="compositionally biased region" description="Basic residues" evidence="1">
    <location>
        <begin position="21"/>
        <end position="31"/>
    </location>
</feature>
<keyword evidence="3" id="KW-1185">Reference proteome</keyword>
<proteinExistence type="predicted"/>